<evidence type="ECO:0000313" key="6">
    <source>
        <dbReference type="EMBL" id="SFK45648.1"/>
    </source>
</evidence>
<evidence type="ECO:0000313" key="7">
    <source>
        <dbReference type="Proteomes" id="UP000199589"/>
    </source>
</evidence>
<reference evidence="7" key="1">
    <citation type="submission" date="2016-10" db="EMBL/GenBank/DDBJ databases">
        <authorList>
            <person name="Varghese N."/>
            <person name="Submissions S."/>
        </authorList>
    </citation>
    <scope>NUCLEOTIDE SEQUENCE [LARGE SCALE GENOMIC DNA]</scope>
    <source>
        <strain evidence="7">DSM 16108</strain>
    </source>
</reference>
<evidence type="ECO:0000256" key="3">
    <source>
        <dbReference type="ARBA" id="ARBA00022807"/>
    </source>
</evidence>
<dbReference type="Gene3D" id="2.40.260.10">
    <property type="entry name" value="Sortase"/>
    <property type="match status" value="1"/>
</dbReference>
<dbReference type="SUPFAM" id="SSF63817">
    <property type="entry name" value="Sortase"/>
    <property type="match status" value="1"/>
</dbReference>
<dbReference type="InterPro" id="IPR042007">
    <property type="entry name" value="Sortase_A"/>
</dbReference>
<dbReference type="EMBL" id="FOSJ01000036">
    <property type="protein sequence ID" value="SFK45648.1"/>
    <property type="molecule type" value="Genomic_DNA"/>
</dbReference>
<keyword evidence="5" id="KW-0812">Transmembrane</keyword>
<accession>A0A1I3ZNN7</accession>
<dbReference type="Pfam" id="PF04203">
    <property type="entry name" value="Sortase"/>
    <property type="match status" value="1"/>
</dbReference>
<feature type="active site" description="Proton donor/acceptor" evidence="4">
    <location>
        <position position="125"/>
    </location>
</feature>
<dbReference type="CDD" id="cd06165">
    <property type="entry name" value="Sortase_A"/>
    <property type="match status" value="1"/>
</dbReference>
<keyword evidence="1" id="KW-0645">Protease</keyword>
<protein>
    <submittedName>
        <fullName evidence="6">Sortase A</fullName>
    </submittedName>
</protein>
<evidence type="ECO:0000256" key="1">
    <source>
        <dbReference type="ARBA" id="ARBA00022670"/>
    </source>
</evidence>
<keyword evidence="7" id="KW-1185">Reference proteome</keyword>
<feature type="active site" description="Acyl-thioester intermediate" evidence="4">
    <location>
        <position position="186"/>
    </location>
</feature>
<sequence length="203" mass="22747">MNKDQKTGIVLTAIGIFLFAMIPLSDYIINSISKQAVEELSIENIRQGEQADADFDFDQVQEINASSFTSLLNFSDEAIGVISIPEVSMELPIFKGLDNDKLMVGAGTMKENQIMGEGNYALAGHNWRDKTTLFSPLHRVKKGMIIYVKDLQKEYEYRIDKIIMVDPNRLEVIDETETATLTLVTCNHDGTERLIVQAVLVNS</sequence>
<keyword evidence="2" id="KW-0378">Hydrolase</keyword>
<keyword evidence="3" id="KW-0788">Thiol protease</keyword>
<dbReference type="InterPro" id="IPR023365">
    <property type="entry name" value="Sortase_dom-sf"/>
</dbReference>
<feature type="transmembrane region" description="Helical" evidence="5">
    <location>
        <begin position="7"/>
        <end position="25"/>
    </location>
</feature>
<organism evidence="6 7">
    <name type="scientific">Marinilactibacillus piezotolerans</name>
    <dbReference type="NCBI Taxonomy" id="258723"/>
    <lineage>
        <taxon>Bacteria</taxon>
        <taxon>Bacillati</taxon>
        <taxon>Bacillota</taxon>
        <taxon>Bacilli</taxon>
        <taxon>Lactobacillales</taxon>
        <taxon>Carnobacteriaceae</taxon>
        <taxon>Marinilactibacillus</taxon>
    </lineage>
</organism>
<proteinExistence type="predicted"/>
<keyword evidence="5" id="KW-0472">Membrane</keyword>
<evidence type="ECO:0000256" key="2">
    <source>
        <dbReference type="ARBA" id="ARBA00022801"/>
    </source>
</evidence>
<name>A0A1I3ZNN7_9LACT</name>
<dbReference type="Proteomes" id="UP000199589">
    <property type="component" value="Unassembled WGS sequence"/>
</dbReference>
<dbReference type="OrthoDB" id="1648028at2"/>
<dbReference type="GO" id="GO:0008234">
    <property type="term" value="F:cysteine-type peptidase activity"/>
    <property type="evidence" value="ECO:0007669"/>
    <property type="project" value="UniProtKB-KW"/>
</dbReference>
<evidence type="ECO:0000256" key="4">
    <source>
        <dbReference type="PIRSR" id="PIRSR605754-1"/>
    </source>
</evidence>
<dbReference type="InterPro" id="IPR005754">
    <property type="entry name" value="Sortase"/>
</dbReference>
<dbReference type="GO" id="GO:0006508">
    <property type="term" value="P:proteolysis"/>
    <property type="evidence" value="ECO:0007669"/>
    <property type="project" value="UniProtKB-KW"/>
</dbReference>
<dbReference type="NCBIfam" id="TIGR01076">
    <property type="entry name" value="sortase_fam"/>
    <property type="match status" value="1"/>
</dbReference>
<evidence type="ECO:0000256" key="5">
    <source>
        <dbReference type="SAM" id="Phobius"/>
    </source>
</evidence>
<dbReference type="RefSeq" id="WP_072695119.1">
    <property type="nucleotide sequence ID" value="NZ_FOSJ01000036.1"/>
</dbReference>
<keyword evidence="5" id="KW-1133">Transmembrane helix</keyword>
<dbReference type="AlphaFoldDB" id="A0A1I3ZNN7"/>
<gene>
    <name evidence="6" type="ORF">SAMN04488569_103616</name>
</gene>